<evidence type="ECO:0000313" key="3">
    <source>
        <dbReference type="Proteomes" id="UP001566132"/>
    </source>
</evidence>
<accession>A0ABD1EWE8</accession>
<protein>
    <submittedName>
        <fullName evidence="2">Uncharacterized protein</fullName>
    </submittedName>
</protein>
<keyword evidence="1" id="KW-0732">Signal</keyword>
<dbReference type="PANTHER" id="PTHR21163">
    <property type="entry name" value="PROTEIN G12"/>
    <property type="match status" value="1"/>
</dbReference>
<dbReference type="AlphaFoldDB" id="A0ABD1EWE8"/>
<feature type="chain" id="PRO_5044848974" evidence="1">
    <location>
        <begin position="21"/>
        <end position="203"/>
    </location>
</feature>
<dbReference type="EMBL" id="JBDJPC010000005">
    <property type="protein sequence ID" value="KAL1501726.1"/>
    <property type="molecule type" value="Genomic_DNA"/>
</dbReference>
<keyword evidence="3" id="KW-1185">Reference proteome</keyword>
<organism evidence="2 3">
    <name type="scientific">Hypothenemus hampei</name>
    <name type="common">Coffee berry borer</name>
    <dbReference type="NCBI Taxonomy" id="57062"/>
    <lineage>
        <taxon>Eukaryota</taxon>
        <taxon>Metazoa</taxon>
        <taxon>Ecdysozoa</taxon>
        <taxon>Arthropoda</taxon>
        <taxon>Hexapoda</taxon>
        <taxon>Insecta</taxon>
        <taxon>Pterygota</taxon>
        <taxon>Neoptera</taxon>
        <taxon>Endopterygota</taxon>
        <taxon>Coleoptera</taxon>
        <taxon>Polyphaga</taxon>
        <taxon>Cucujiformia</taxon>
        <taxon>Curculionidae</taxon>
        <taxon>Scolytinae</taxon>
        <taxon>Hypothenemus</taxon>
    </lineage>
</organism>
<dbReference type="InterPro" id="IPR010629">
    <property type="entry name" value="Ins_allergen"/>
</dbReference>
<proteinExistence type="predicted"/>
<evidence type="ECO:0000313" key="2">
    <source>
        <dbReference type="EMBL" id="KAL1501726.1"/>
    </source>
</evidence>
<name>A0ABD1EWE8_HYPHA</name>
<dbReference type="Proteomes" id="UP001566132">
    <property type="component" value="Unassembled WGS sequence"/>
</dbReference>
<comment type="caution">
    <text evidence="2">The sequence shown here is derived from an EMBL/GenBank/DDBJ whole genome shotgun (WGS) entry which is preliminary data.</text>
</comment>
<sequence>MLINSFGITFISLFLGVALCPIKNESSLTRIPPLIPKTTLEEIYQKHLESDEGFKAAILYFQGDEWNNLIKATINSPEYAKVNEMALKYHINLTEVINNINIQLKSLNVTQVNKEVKPNLGPFISDVQILIPITKITKMWANAKEKSNLTMIREKIGTKENQKLADDLYNLPEMKKMRDILKNMNFDVDPWIRLVYVFLGWDH</sequence>
<evidence type="ECO:0000256" key="1">
    <source>
        <dbReference type="SAM" id="SignalP"/>
    </source>
</evidence>
<dbReference type="PANTHER" id="PTHR21163:SF1">
    <property type="entry name" value="PROTEIN G12"/>
    <property type="match status" value="1"/>
</dbReference>
<dbReference type="Pfam" id="PF06757">
    <property type="entry name" value="Ins_allergen_rp"/>
    <property type="match status" value="1"/>
</dbReference>
<gene>
    <name evidence="2" type="ORF">ABEB36_007002</name>
</gene>
<reference evidence="2 3" key="1">
    <citation type="submission" date="2024-05" db="EMBL/GenBank/DDBJ databases">
        <title>Genetic variation in Jamaican populations of the coffee berry borer (Hypothenemus hampei).</title>
        <authorList>
            <person name="Errbii M."/>
            <person name="Myrie A."/>
        </authorList>
    </citation>
    <scope>NUCLEOTIDE SEQUENCE [LARGE SCALE GENOMIC DNA]</scope>
    <source>
        <strain evidence="2">JA-Hopewell-2020-01-JO</strain>
        <tissue evidence="2">Whole body</tissue>
    </source>
</reference>
<feature type="signal peptide" evidence="1">
    <location>
        <begin position="1"/>
        <end position="20"/>
    </location>
</feature>